<reference evidence="4" key="1">
    <citation type="submission" date="2013-08" db="EMBL/GenBank/DDBJ databases">
        <authorList>
            <person name="Mendez C."/>
            <person name="Richter M."/>
            <person name="Ferrer M."/>
            <person name="Sanchez J."/>
        </authorList>
    </citation>
    <scope>NUCLEOTIDE SEQUENCE</scope>
</reference>
<feature type="compositionally biased region" description="Gly residues" evidence="1">
    <location>
        <begin position="1042"/>
        <end position="1055"/>
    </location>
</feature>
<evidence type="ECO:0000313" key="4">
    <source>
        <dbReference type="EMBL" id="EQD44633.1"/>
    </source>
</evidence>
<dbReference type="Pfam" id="PF22352">
    <property type="entry name" value="K319L-like_PKD"/>
    <property type="match status" value="1"/>
</dbReference>
<feature type="region of interest" description="Disordered" evidence="1">
    <location>
        <begin position="1038"/>
        <end position="1061"/>
    </location>
</feature>
<protein>
    <submittedName>
        <fullName evidence="4">PKD domain protein</fullName>
    </submittedName>
</protein>
<evidence type="ECO:0000256" key="1">
    <source>
        <dbReference type="SAM" id="MobiDB-lite"/>
    </source>
</evidence>
<name>T0ZJ04_9ZZZZ</name>
<comment type="caution">
    <text evidence="4">The sequence shown here is derived from an EMBL/GenBank/DDBJ whole genome shotgun (WGS) entry which is preliminary data.</text>
</comment>
<reference evidence="4" key="2">
    <citation type="journal article" date="2014" name="ISME J.">
        <title>Microbial stratification in low pH oxic and suboxic macroscopic growths along an acid mine drainage.</title>
        <authorList>
            <person name="Mendez-Garcia C."/>
            <person name="Mesa V."/>
            <person name="Sprenger R.R."/>
            <person name="Richter M."/>
            <person name="Diez M.S."/>
            <person name="Solano J."/>
            <person name="Bargiela R."/>
            <person name="Golyshina O.V."/>
            <person name="Manteca A."/>
            <person name="Ramos J.L."/>
            <person name="Gallego J.R."/>
            <person name="Llorente I."/>
            <person name="Martins Dos Santos V.A."/>
            <person name="Jensen O.N."/>
            <person name="Pelaez A.I."/>
            <person name="Sanchez J."/>
            <person name="Ferrer M."/>
        </authorList>
    </citation>
    <scope>NUCLEOTIDE SEQUENCE</scope>
</reference>
<dbReference type="EMBL" id="AUZY01008856">
    <property type="protein sequence ID" value="EQD44633.1"/>
    <property type="molecule type" value="Genomic_DNA"/>
</dbReference>
<feature type="domain" description="PKD" evidence="3">
    <location>
        <begin position="562"/>
        <end position="614"/>
    </location>
</feature>
<evidence type="ECO:0000259" key="3">
    <source>
        <dbReference type="PROSITE" id="PS50093"/>
    </source>
</evidence>
<dbReference type="Pfam" id="PF18911">
    <property type="entry name" value="PKD_4"/>
    <property type="match status" value="1"/>
</dbReference>
<proteinExistence type="predicted"/>
<organism evidence="4">
    <name type="scientific">mine drainage metagenome</name>
    <dbReference type="NCBI Taxonomy" id="410659"/>
    <lineage>
        <taxon>unclassified sequences</taxon>
        <taxon>metagenomes</taxon>
        <taxon>ecological metagenomes</taxon>
    </lineage>
</organism>
<dbReference type="PROSITE" id="PS50093">
    <property type="entry name" value="PKD"/>
    <property type="match status" value="1"/>
</dbReference>
<sequence>KLAVRVTLDASSTPAPAGVNVTLFQKGSDLLCNATTTLGGQALFLSSAACDLTPGWYTAQVPAQVDRAVSPAQYIVPSQSTRDTFYASASTLASGGPIDLSGLSSLLLSSTIRGNVNASGHPVSGAVVEIRDPSQNGFVLSNGTFSGTYSLPAPVGTWTVYAQANIPGASTPRYNFTRAVVSSAGATTWTNLSITNYLVQGYLVPTTGYAITNNTNVTLFDLSTGGVYHSSSTSGNFFQAGTYASLLAGNPGTPGTQFLMFLSPQGYETATQYLKVSAAGPTLSLSVPVTADGTHPPTAEATTIAFPQNFSTADVTSQVTRTAGSTFVSLPNASVGNLYAQMALDFGSPPAVNASSAEFTAFQNWLASSGPVYPADVMGLAVNGTNFVETGNFHLNYTSVPTDTNFDSNQALGYRATENYTLGTALKPSYSSYQLTLGFRYPVSNEALNYTVVLPPDYVLGAHASAPLGTVLTPAGPGGTWTAFTLSALHSPGPELNSTAQFTAYRFQNVSAIVNVTSSNFAFSSHNVLNSSRANYTVVVGAGQNVSLSAANSLIPSAFNVTAYRWTFGDGTPGVNTTNVTVYHTYAKGGSYPGSLTLVANGGQTSVVSFKVLVDSVPPTPQIATNASAVDWLNGAHTLGVTYVNYSTSLRFNATGSTDALYSGASVPGVIADAIWNISAGPTYASYNYSLGAGARVLANVTYAFLGAGPWLNHTVINGTTYATKGWVYRVSETLFDSGGNRANATLWVLVNDTQKPDAIGSLQNSKGQNVTTLVEGGNETAQVTLIDKYSHDPGNGSIAAYRWTVNNSKGSGFTPRYFNATTDVAPSVWLPAAQGTYSFNLTVTDLAGNTATTILPLTVSPNRTLRPVLQVSNFTTPTSLTAGSSYTIWTNVTNAGGNSSVAENVTVTFYLTSPGVTDHRALVGGAPGAVRFYGYTNGVVNGTVAFTGLATLKHNQTLRAEVTFTAPGNLTGSRALWTNATATNEFPGDYVGGANLAQISVSVNPSPTNQYLEYGIVAAVGILIIVLVYFAYRRRARGSTSGSGKGSGRGGKGSSKGDDE</sequence>
<dbReference type="SMART" id="SM00089">
    <property type="entry name" value="PKD"/>
    <property type="match status" value="2"/>
</dbReference>
<dbReference type="InterPro" id="IPR013783">
    <property type="entry name" value="Ig-like_fold"/>
</dbReference>
<keyword evidence="2" id="KW-0472">Membrane</keyword>
<gene>
    <name evidence="4" type="ORF">B1B_13445</name>
</gene>
<evidence type="ECO:0000256" key="2">
    <source>
        <dbReference type="SAM" id="Phobius"/>
    </source>
</evidence>
<dbReference type="InterPro" id="IPR000601">
    <property type="entry name" value="PKD_dom"/>
</dbReference>
<dbReference type="InterPro" id="IPR022409">
    <property type="entry name" value="PKD/Chitinase_dom"/>
</dbReference>
<feature type="transmembrane region" description="Helical" evidence="2">
    <location>
        <begin position="1012"/>
        <end position="1033"/>
    </location>
</feature>
<keyword evidence="2" id="KW-1133">Transmembrane helix</keyword>
<dbReference type="SUPFAM" id="SSF49299">
    <property type="entry name" value="PKD domain"/>
    <property type="match status" value="2"/>
</dbReference>
<feature type="non-terminal residue" evidence="4">
    <location>
        <position position="1"/>
    </location>
</feature>
<accession>T0ZJ04</accession>
<dbReference type="CDD" id="cd00146">
    <property type="entry name" value="PKD"/>
    <property type="match status" value="1"/>
</dbReference>
<keyword evidence="2" id="KW-0812">Transmembrane</keyword>
<dbReference type="AlphaFoldDB" id="T0ZJ04"/>
<dbReference type="Gene3D" id="2.60.40.10">
    <property type="entry name" value="Immunoglobulins"/>
    <property type="match status" value="2"/>
</dbReference>
<feature type="non-terminal residue" evidence="4">
    <location>
        <position position="1061"/>
    </location>
</feature>
<dbReference type="InterPro" id="IPR035986">
    <property type="entry name" value="PKD_dom_sf"/>
</dbReference>